<dbReference type="RefSeq" id="WP_004916447.1">
    <property type="nucleotide sequence ID" value="NC_014738.1"/>
</dbReference>
<dbReference type="HOGENOM" id="CLU_899809_0_0_10"/>
<dbReference type="KEGG" id="ran:Riean_1391"/>
<gene>
    <name evidence="1" type="ORF">RA0C_1669</name>
</gene>
<reference evidence="1 2" key="1">
    <citation type="journal article" date="2012" name="J. Bacteriol.">
        <title>Complete genome sequence of Riemerella anatipestifer reference strain.</title>
        <authorList>
            <person name="Wang X."/>
            <person name="Zhu D."/>
            <person name="Wang M."/>
            <person name="Cheng A."/>
            <person name="Jia R."/>
            <person name="Zhou Y."/>
            <person name="Chen Z."/>
            <person name="Luo Q."/>
            <person name="Liu F."/>
            <person name="Wang Y."/>
            <person name="Chen X.Y."/>
        </authorList>
    </citation>
    <scope>NUCLEOTIDE SEQUENCE [LARGE SCALE GENOMIC DNA]</scope>
    <source>
        <strain evidence="2">DSM 15868</strain>
    </source>
</reference>
<sequence length="309" mass="34804">MKSKQTLNYLLFFIGIIFGTAQEVTIAPARIKSDYTLSEKADTQIIAKMQKVLNKSGIIDYENAVFALVPEISILSEHTSSGIPSIAEVEYELSFSVMNIFDGKAFATHSFKTKGRGSNKGNAIAMGLKNIDLNTPIFSEFLERTKSKIISHYERELPKMIQRINIQVGAKNYEEALFILSQIPEAIPSYASKILPLTEKVYKSYEENLGKEFLQRAKSKWAISKDEYTASEVAELLSQIPVETSAYKESQVLLKNIDKYIANKDVFYRKLREKEINNAHLERKAAIEAIRAIGVAYGKNAGTKVVLWK</sequence>
<evidence type="ECO:0000313" key="2">
    <source>
        <dbReference type="Proteomes" id="UP000010093"/>
    </source>
</evidence>
<proteinExistence type="predicted"/>
<dbReference type="Proteomes" id="UP000010093">
    <property type="component" value="Chromosome"/>
</dbReference>
<dbReference type="EMBL" id="CP003388">
    <property type="protein sequence ID" value="AFD56556.1"/>
    <property type="molecule type" value="Genomic_DNA"/>
</dbReference>
<protein>
    <submittedName>
        <fullName evidence="1">Uncharacterized protein</fullName>
    </submittedName>
</protein>
<dbReference type="PATRIC" id="fig|693978.17.peg.1656"/>
<organism evidence="1 2">
    <name type="scientific">Riemerella anatipestifer (strain ATCC 11845 / DSM 15868 / JCM 9532 / NCTC 11014)</name>
    <dbReference type="NCBI Taxonomy" id="693978"/>
    <lineage>
        <taxon>Bacteria</taxon>
        <taxon>Pseudomonadati</taxon>
        <taxon>Bacteroidota</taxon>
        <taxon>Flavobacteriia</taxon>
        <taxon>Flavobacteriales</taxon>
        <taxon>Weeksellaceae</taxon>
        <taxon>Riemerella</taxon>
    </lineage>
</organism>
<name>E4TCN9_RIEAD</name>
<evidence type="ECO:0000313" key="1">
    <source>
        <dbReference type="EMBL" id="AFD56556.1"/>
    </source>
</evidence>
<accession>E4TCN9</accession>
<dbReference type="AlphaFoldDB" id="E4TCN9"/>
<dbReference type="KEGG" id="rai:RA0C_1669"/>
<dbReference type="GeneID" id="93718497"/>